<dbReference type="CDD" id="cd00085">
    <property type="entry name" value="HNHc"/>
    <property type="match status" value="1"/>
</dbReference>
<sequence length="111" mass="12877">MLPPPDKNGTDLGPCPICERPMIAGASVDRHHWRPKSKGGTETQWLHRVCHRMIHRLLDEATLARDYDDPAKLKTHPDILKFIAWVRKKPADYVDWPESSGRYGRNRGKRR</sequence>
<evidence type="ECO:0000313" key="1">
    <source>
        <dbReference type="EMBL" id="RCK39100.1"/>
    </source>
</evidence>
<reference evidence="1 2" key="1">
    <citation type="submission" date="2014-07" db="EMBL/GenBank/DDBJ databases">
        <title>Draft genome sequence of Thalassospira profundimaris 35.</title>
        <authorList>
            <person name="Lai Q."/>
            <person name="Shao Z."/>
        </authorList>
    </citation>
    <scope>NUCLEOTIDE SEQUENCE [LARGE SCALE GENOMIC DNA]</scope>
    <source>
        <strain evidence="1 2">35</strain>
    </source>
</reference>
<proteinExistence type="predicted"/>
<dbReference type="InterPro" id="IPR003615">
    <property type="entry name" value="HNH_nuc"/>
</dbReference>
<dbReference type="Proteomes" id="UP000253226">
    <property type="component" value="Unassembled WGS sequence"/>
</dbReference>
<protein>
    <recommendedName>
        <fullName evidence="3">HNH endonuclease</fullName>
    </recommendedName>
</protein>
<gene>
    <name evidence="1" type="ORF">TH19_04780</name>
</gene>
<dbReference type="EMBL" id="JPWF01000002">
    <property type="protein sequence ID" value="RCK39100.1"/>
    <property type="molecule type" value="Genomic_DNA"/>
</dbReference>
<evidence type="ECO:0008006" key="3">
    <source>
        <dbReference type="Google" id="ProtNLM"/>
    </source>
</evidence>
<dbReference type="PANTHER" id="PTHR37827:SF1">
    <property type="entry name" value="HNH DOMAIN-CONTAINING PROTEIN"/>
    <property type="match status" value="1"/>
</dbReference>
<name>A0A367WF36_9PROT</name>
<organism evidence="1 2">
    <name type="scientific">Thalassospira profundimaris</name>
    <dbReference type="NCBI Taxonomy" id="502049"/>
    <lineage>
        <taxon>Bacteria</taxon>
        <taxon>Pseudomonadati</taxon>
        <taxon>Pseudomonadota</taxon>
        <taxon>Alphaproteobacteria</taxon>
        <taxon>Rhodospirillales</taxon>
        <taxon>Thalassospiraceae</taxon>
        <taxon>Thalassospira</taxon>
    </lineage>
</organism>
<dbReference type="AlphaFoldDB" id="A0A367WF36"/>
<accession>A0A367WF36</accession>
<comment type="caution">
    <text evidence="1">The sequence shown here is derived from an EMBL/GenBank/DDBJ whole genome shotgun (WGS) entry which is preliminary data.</text>
</comment>
<dbReference type="PANTHER" id="PTHR37827">
    <property type="entry name" value="TUDOR DOMAIN-CONTAINING PROTEIN"/>
    <property type="match status" value="1"/>
</dbReference>
<evidence type="ECO:0000313" key="2">
    <source>
        <dbReference type="Proteomes" id="UP000253226"/>
    </source>
</evidence>